<evidence type="ECO:0000256" key="9">
    <source>
        <dbReference type="ARBA" id="ARBA00023277"/>
    </source>
</evidence>
<dbReference type="PANTHER" id="PTHR11468">
    <property type="entry name" value="GLYCOGEN PHOSPHORYLASE"/>
    <property type="match status" value="1"/>
</dbReference>
<dbReference type="SUPFAM" id="SSF53756">
    <property type="entry name" value="UDP-Glycosyltransferase/glycogen phosphorylase"/>
    <property type="match status" value="1"/>
</dbReference>
<accession>A0A934SXU0</accession>
<evidence type="ECO:0000256" key="12">
    <source>
        <dbReference type="RuleBase" id="RU000587"/>
    </source>
</evidence>
<comment type="function">
    <text evidence="12">Allosteric enzyme that catalyzes the rate-limiting step in glycogen catabolism, the phosphorolytic cleavage of glycogen to produce glucose-1-phosphate, and plays a central role in maintaining cellular and organismal glucose homeostasis.</text>
</comment>
<evidence type="ECO:0000256" key="2">
    <source>
        <dbReference type="ARBA" id="ARBA00001933"/>
    </source>
</evidence>
<feature type="modified residue" description="N6-(pyridoxal phosphate)lysine" evidence="11">
    <location>
        <position position="663"/>
    </location>
</feature>
<evidence type="ECO:0000256" key="3">
    <source>
        <dbReference type="ARBA" id="ARBA00006047"/>
    </source>
</evidence>
<dbReference type="InterPro" id="IPR000811">
    <property type="entry name" value="Glyco_trans_35"/>
</dbReference>
<dbReference type="GO" id="GO:0008184">
    <property type="term" value="F:glycogen phosphorylase activity"/>
    <property type="evidence" value="ECO:0007669"/>
    <property type="project" value="InterPro"/>
</dbReference>
<dbReference type="PIRSF" id="PIRSF000460">
    <property type="entry name" value="Pprylas_GlgP"/>
    <property type="match status" value="1"/>
</dbReference>
<reference evidence="13" key="1">
    <citation type="submission" date="2021-01" db="EMBL/GenBank/DDBJ databases">
        <title>Genome sequence of strain Noviherbaspirillum sp. DKR-6.</title>
        <authorList>
            <person name="Chaudhary D.K."/>
        </authorList>
    </citation>
    <scope>NUCLEOTIDE SEQUENCE</scope>
    <source>
        <strain evidence="13">DKR-6</strain>
    </source>
</reference>
<evidence type="ECO:0000313" key="14">
    <source>
        <dbReference type="Proteomes" id="UP000622890"/>
    </source>
</evidence>
<dbReference type="FunFam" id="3.40.50.2000:FF:000003">
    <property type="entry name" value="Alpha-1,4 glucan phosphorylase"/>
    <property type="match status" value="1"/>
</dbReference>
<keyword evidence="9 12" id="KW-0119">Carbohydrate metabolism</keyword>
<dbReference type="Gene3D" id="3.40.50.2000">
    <property type="entry name" value="Glycogen Phosphorylase B"/>
    <property type="match status" value="2"/>
</dbReference>
<dbReference type="FunFam" id="3.40.50.2000:FF:000034">
    <property type="entry name" value="Alpha-1,4 glucan phosphorylase"/>
    <property type="match status" value="1"/>
</dbReference>
<evidence type="ECO:0000256" key="7">
    <source>
        <dbReference type="ARBA" id="ARBA00022679"/>
    </source>
</evidence>
<name>A0A934SXU0_9BURK</name>
<dbReference type="InterPro" id="IPR035090">
    <property type="entry name" value="Pyridoxal_P_attach_site"/>
</dbReference>
<keyword evidence="6 12" id="KW-0328">Glycosyltransferase</keyword>
<dbReference type="EC" id="2.4.1.1" evidence="12"/>
<evidence type="ECO:0000256" key="1">
    <source>
        <dbReference type="ARBA" id="ARBA00001275"/>
    </source>
</evidence>
<keyword evidence="8 11" id="KW-0663">Pyridoxal phosphate</keyword>
<dbReference type="GO" id="GO:0005980">
    <property type="term" value="P:glycogen catabolic process"/>
    <property type="evidence" value="ECO:0007669"/>
    <property type="project" value="TreeGrafter"/>
</dbReference>
<dbReference type="InterPro" id="IPR011833">
    <property type="entry name" value="Glycg_phsphrylas"/>
</dbReference>
<dbReference type="CDD" id="cd04300">
    <property type="entry name" value="GT35_Glycogen_Phosphorylase"/>
    <property type="match status" value="1"/>
</dbReference>
<comment type="function">
    <text evidence="10">Phosphorylase is an important allosteric enzyme in carbohydrate metabolism. Enzymes from different sources differ in their regulatory mechanisms and in their natural substrates. However, all known phosphorylases share catalytic and structural properties.</text>
</comment>
<comment type="similarity">
    <text evidence="3 12">Belongs to the glycogen phosphorylase family.</text>
</comment>
<dbReference type="GO" id="GO:0005737">
    <property type="term" value="C:cytoplasm"/>
    <property type="evidence" value="ECO:0007669"/>
    <property type="project" value="TreeGrafter"/>
</dbReference>
<evidence type="ECO:0000256" key="4">
    <source>
        <dbReference type="ARBA" id="ARBA00022533"/>
    </source>
</evidence>
<protein>
    <recommendedName>
        <fullName evidence="12">Alpha-1,4 glucan phosphorylase</fullName>
        <ecNumber evidence="12">2.4.1.1</ecNumber>
    </recommendedName>
</protein>
<keyword evidence="4" id="KW-0021">Allosteric enzyme</keyword>
<dbReference type="AlphaFoldDB" id="A0A934SXU0"/>
<dbReference type="PANTHER" id="PTHR11468:SF3">
    <property type="entry name" value="GLYCOGEN PHOSPHORYLASE, LIVER FORM"/>
    <property type="match status" value="1"/>
</dbReference>
<evidence type="ECO:0000256" key="8">
    <source>
        <dbReference type="ARBA" id="ARBA00022898"/>
    </source>
</evidence>
<dbReference type="NCBIfam" id="TIGR02093">
    <property type="entry name" value="P_ylase"/>
    <property type="match status" value="1"/>
</dbReference>
<dbReference type="Pfam" id="PF00343">
    <property type="entry name" value="Phosphorylase"/>
    <property type="match status" value="1"/>
</dbReference>
<keyword evidence="7 12" id="KW-0808">Transferase</keyword>
<keyword evidence="5" id="KW-0321">Glycogen metabolism</keyword>
<dbReference type="PROSITE" id="PS00102">
    <property type="entry name" value="PHOSPHORYLASE"/>
    <property type="match status" value="1"/>
</dbReference>
<comment type="cofactor">
    <cofactor evidence="2 12">
        <name>pyridoxal 5'-phosphate</name>
        <dbReference type="ChEBI" id="CHEBI:597326"/>
    </cofactor>
</comment>
<organism evidence="13 14">
    <name type="scientific">Noviherbaspirillum pedocola</name>
    <dbReference type="NCBI Taxonomy" id="2801341"/>
    <lineage>
        <taxon>Bacteria</taxon>
        <taxon>Pseudomonadati</taxon>
        <taxon>Pseudomonadota</taxon>
        <taxon>Betaproteobacteria</taxon>
        <taxon>Burkholderiales</taxon>
        <taxon>Oxalobacteraceae</taxon>
        <taxon>Noviherbaspirillum</taxon>
    </lineage>
</organism>
<comment type="catalytic activity">
    <reaction evidence="1 12">
        <text>[(1-&gt;4)-alpha-D-glucosyl](n) + phosphate = [(1-&gt;4)-alpha-D-glucosyl](n-1) + alpha-D-glucose 1-phosphate</text>
        <dbReference type="Rhea" id="RHEA:41732"/>
        <dbReference type="Rhea" id="RHEA-COMP:9584"/>
        <dbReference type="Rhea" id="RHEA-COMP:9586"/>
        <dbReference type="ChEBI" id="CHEBI:15444"/>
        <dbReference type="ChEBI" id="CHEBI:43474"/>
        <dbReference type="ChEBI" id="CHEBI:58601"/>
        <dbReference type="EC" id="2.4.1.1"/>
    </reaction>
</comment>
<gene>
    <name evidence="13" type="ORF">JJB74_24140</name>
</gene>
<proteinExistence type="inferred from homology"/>
<dbReference type="EMBL" id="JAEPBG010000014">
    <property type="protein sequence ID" value="MBK4737722.1"/>
    <property type="molecule type" value="Genomic_DNA"/>
</dbReference>
<dbReference type="GO" id="GO:0030170">
    <property type="term" value="F:pyridoxal phosphate binding"/>
    <property type="evidence" value="ECO:0007669"/>
    <property type="project" value="InterPro"/>
</dbReference>
<keyword evidence="14" id="KW-1185">Reference proteome</keyword>
<sequence length="816" mass="92407">MAQQDFAYDRLAHDVHDLMRSISNKLIYAVGKNPATARSQDWLHAVELAVRDRMVEGWMATNHEADLSDAKRVYYLSMEFLVGRAFTNALLALGIHDQVREALRGLDVDFDWIVDNEPDAALGNGGLGRLAACFLDSMATLGICGMGYGIRYDYGMFRQQIIDGVQVESPDYWLTAGNPWEFPRPEVQYRVRFGGRIEYQDGRPRWVDGEEVLAMAYDTIIPGYATKTTNTLRLWSAKATAEMDLSAFNRGNYFAAVEDKNHSENVSRVLYPDDSTQSGRELRLRQEYFFVSASMQDMVRRHLQNGHGLSSLPEHAAVHLNDTHPVLAVPELLRILIDEHGMPWNEAWPLAQRVFSYTNHTLMHEALETWPVDMLGRLLPRHLNLIFDINADFLGEVNKRFGVDVELMRRISLIDEHGERRVRMAYVAVVASHKINGVSRLHSELMTQSIFADFARVFPERFNNKTNGVTPRRWVAQANPALSALIDARIGRDWRRHLEMLSQLKPLAGDAAFAAEFRHAKRSNKLRLAERIQAQFGVMLNPDSLFDVQVKRIHEYKRQLLNLLQVIARYHRILADPQADWVPRTVLFAGKAASAYHNAKLIIRLINDVAAKINNDPRIGDRLKVVFMPNYSVSLAELIIPAADLSEQISTAGTEASGTGNMKLALNGALTMGTLDGANIEIMEQVGEENIFIFGLTAPQVADLRAHGYAPRQLYESNPMLREVLDAIRDGAFSPGEPGRYQQIYDLLVNFGDHYLLLADFASYVEKQDEVDALYRQQDEWTRRSILNVAGMGVFSSDRTIAEYAEEVWHAKPLKL</sequence>
<dbReference type="RefSeq" id="WP_200596258.1">
    <property type="nucleotide sequence ID" value="NZ_JAEPBG010000014.1"/>
</dbReference>
<evidence type="ECO:0000256" key="6">
    <source>
        <dbReference type="ARBA" id="ARBA00022676"/>
    </source>
</evidence>
<evidence type="ECO:0000313" key="13">
    <source>
        <dbReference type="EMBL" id="MBK4737722.1"/>
    </source>
</evidence>
<comment type="caution">
    <text evidence="13">The sequence shown here is derived from an EMBL/GenBank/DDBJ whole genome shotgun (WGS) entry which is preliminary data.</text>
</comment>
<evidence type="ECO:0000256" key="10">
    <source>
        <dbReference type="ARBA" id="ARBA00025174"/>
    </source>
</evidence>
<dbReference type="Proteomes" id="UP000622890">
    <property type="component" value="Unassembled WGS sequence"/>
</dbReference>
<evidence type="ECO:0000256" key="5">
    <source>
        <dbReference type="ARBA" id="ARBA00022600"/>
    </source>
</evidence>
<evidence type="ECO:0000256" key="11">
    <source>
        <dbReference type="PIRSR" id="PIRSR000460-1"/>
    </source>
</evidence>